<feature type="chain" id="PRO_5043324888" evidence="3">
    <location>
        <begin position="27"/>
        <end position="441"/>
    </location>
</feature>
<keyword evidence="1" id="KW-0479">Metal-binding</keyword>
<name>A0AAU7U4T2_9DEIO</name>
<gene>
    <name evidence="7" type="ORF">ABOD76_01180</name>
</gene>
<dbReference type="AlphaFoldDB" id="A0AAU7U4T2"/>
<dbReference type="InterPro" id="IPR001117">
    <property type="entry name" value="Cu-oxidase_2nd"/>
</dbReference>
<keyword evidence="3" id="KW-0732">Signal</keyword>
<evidence type="ECO:0000256" key="1">
    <source>
        <dbReference type="ARBA" id="ARBA00022723"/>
    </source>
</evidence>
<evidence type="ECO:0000256" key="3">
    <source>
        <dbReference type="SAM" id="SignalP"/>
    </source>
</evidence>
<proteinExistence type="predicted"/>
<dbReference type="Pfam" id="PF00127">
    <property type="entry name" value="Copper-bind"/>
    <property type="match status" value="1"/>
</dbReference>
<dbReference type="InterPro" id="IPR045087">
    <property type="entry name" value="Cu-oxidase_fam"/>
</dbReference>
<feature type="domain" description="Blue (type 1) copper" evidence="4">
    <location>
        <begin position="359"/>
        <end position="438"/>
    </location>
</feature>
<dbReference type="Pfam" id="PF00394">
    <property type="entry name" value="Cu-oxidase"/>
    <property type="match status" value="1"/>
</dbReference>
<evidence type="ECO:0000256" key="2">
    <source>
        <dbReference type="ARBA" id="ARBA00023008"/>
    </source>
</evidence>
<organism evidence="7">
    <name type="scientific">Deinococcus sonorensis KR-87</name>
    <dbReference type="NCBI Taxonomy" id="694439"/>
    <lineage>
        <taxon>Bacteria</taxon>
        <taxon>Thermotogati</taxon>
        <taxon>Deinococcota</taxon>
        <taxon>Deinococci</taxon>
        <taxon>Deinococcales</taxon>
        <taxon>Deinococcaceae</taxon>
        <taxon>Deinococcus</taxon>
    </lineage>
</organism>
<evidence type="ECO:0000259" key="5">
    <source>
        <dbReference type="Pfam" id="PF00394"/>
    </source>
</evidence>
<dbReference type="SUPFAM" id="SSF49503">
    <property type="entry name" value="Cupredoxins"/>
    <property type="match status" value="3"/>
</dbReference>
<dbReference type="InterPro" id="IPR008972">
    <property type="entry name" value="Cupredoxin"/>
</dbReference>
<evidence type="ECO:0000259" key="6">
    <source>
        <dbReference type="Pfam" id="PF07732"/>
    </source>
</evidence>
<keyword evidence="7" id="KW-0614">Plasmid</keyword>
<dbReference type="InterPro" id="IPR011707">
    <property type="entry name" value="Cu-oxidase-like_N"/>
</dbReference>
<feature type="domain" description="Plastocyanin-like" evidence="5">
    <location>
        <begin position="202"/>
        <end position="299"/>
    </location>
</feature>
<dbReference type="EMBL" id="CP158296">
    <property type="protein sequence ID" value="XBV83370.1"/>
    <property type="molecule type" value="Genomic_DNA"/>
</dbReference>
<accession>A0AAU7U4T2</accession>
<sequence>MFNVRLPSRLAWVTLLGALTISAPLAHSTPAPSDLRRQVMQQFLERREGTVPLSEATRGVHSFTLEVHKIRTEIAPGVSVEQWAFGFPGQPATVPGPELRVRLGEEVRITLVNTHDQPHALHLHGITSLAQEMDGVPHTSHELLPGQSFTYSFVATEAGTFAYHCHFQTNVHLDMGMYGALIVEDPEHPHPWTQEHTLILDEWDSHHDPAKLPYVPHYDEFLVNGHSFPLIPPLQIPPGRTDLVRFVNMGAEPHSLHLHGTSFLVIAKDGHDLPAPYVADTLPILPGERYDVLVKGRDGTFPWHDHNSNANTTGGNYPGGMHFDVVGGPALRADGTPAPQQDHDHMGMSMPATEATSSAVVAISNFEFSPEAVHIKAGGSVTWENHDSVAHHVVVTINGQEQQQELPPHGHTTITFPQAGTFTYHCLPHPFMTGTVQVDPS</sequence>
<feature type="signal peptide" evidence="3">
    <location>
        <begin position="1"/>
        <end position="26"/>
    </location>
</feature>
<evidence type="ECO:0000259" key="4">
    <source>
        <dbReference type="Pfam" id="PF00127"/>
    </source>
</evidence>
<dbReference type="InterPro" id="IPR000923">
    <property type="entry name" value="BlueCu_1"/>
</dbReference>
<dbReference type="Gene3D" id="2.60.40.420">
    <property type="entry name" value="Cupredoxins - blue copper proteins"/>
    <property type="match status" value="3"/>
</dbReference>
<dbReference type="RefSeq" id="WP_350240803.1">
    <property type="nucleotide sequence ID" value="NZ_CP158296.1"/>
</dbReference>
<evidence type="ECO:0000313" key="7">
    <source>
        <dbReference type="EMBL" id="XBV83370.1"/>
    </source>
</evidence>
<dbReference type="PANTHER" id="PTHR11709">
    <property type="entry name" value="MULTI-COPPER OXIDASE"/>
    <property type="match status" value="1"/>
</dbReference>
<feature type="domain" description="Plastocyanin-like" evidence="6">
    <location>
        <begin position="93"/>
        <end position="187"/>
    </location>
</feature>
<dbReference type="Pfam" id="PF07732">
    <property type="entry name" value="Cu-oxidase_3"/>
    <property type="match status" value="1"/>
</dbReference>
<dbReference type="GO" id="GO:0005507">
    <property type="term" value="F:copper ion binding"/>
    <property type="evidence" value="ECO:0007669"/>
    <property type="project" value="InterPro"/>
</dbReference>
<keyword evidence="2" id="KW-0186">Copper</keyword>
<protein>
    <submittedName>
        <fullName evidence="7">Multicopper oxidase domain-containing protein</fullName>
    </submittedName>
</protein>
<reference evidence="7" key="1">
    <citation type="submission" date="2024-06" db="EMBL/GenBank/DDBJ databases">
        <title>Draft Genome Sequence of Deinococcus sonorensis Type Strain KR-87, a Biofilm Producing Representative of the Genus Deinococcus.</title>
        <authorList>
            <person name="Boren L.S."/>
            <person name="Grosso R.A."/>
            <person name="Hugenberg-Cox A.N."/>
            <person name="Hill J.T.E."/>
            <person name="Albert C.M."/>
            <person name="Tuohy J.M."/>
        </authorList>
    </citation>
    <scope>NUCLEOTIDE SEQUENCE</scope>
    <source>
        <strain evidence="7">KR-87</strain>
        <plasmid evidence="7">pDson04</plasmid>
    </source>
</reference>
<dbReference type="GO" id="GO:0009055">
    <property type="term" value="F:electron transfer activity"/>
    <property type="evidence" value="ECO:0007669"/>
    <property type="project" value="InterPro"/>
</dbReference>
<dbReference type="KEGG" id="dsc:ABOD76_01180"/>
<geneLocation type="plasmid" evidence="7">
    <name>pDson04</name>
</geneLocation>